<reference evidence="2" key="1">
    <citation type="journal article" date="2015" name="MBio">
        <title>Genome-Resolved Metagenomic Analysis Reveals Roles for Candidate Phyla and Other Microbial Community Members in Biogeochemical Transformations in Oil Reservoirs.</title>
        <authorList>
            <person name="Hu P."/>
            <person name="Tom L."/>
            <person name="Singh A."/>
            <person name="Thomas B.C."/>
            <person name="Baker B.J."/>
            <person name="Piceno Y.M."/>
            <person name="Andersen G.L."/>
            <person name="Banfield J.F."/>
        </authorList>
    </citation>
    <scope>NUCLEOTIDE SEQUENCE [LARGE SCALE GENOMIC DNA]</scope>
</reference>
<protein>
    <submittedName>
        <fullName evidence="1">Uncharacterized protein</fullName>
    </submittedName>
</protein>
<dbReference type="Proteomes" id="UP000053467">
    <property type="component" value="Unassembled WGS sequence"/>
</dbReference>
<gene>
    <name evidence="1" type="ORF">XE03_0669</name>
</gene>
<dbReference type="AlphaFoldDB" id="A0A124G0H8"/>
<name>A0A124G0H8_UNCT6</name>
<evidence type="ECO:0000313" key="1">
    <source>
        <dbReference type="EMBL" id="KUK87502.1"/>
    </source>
</evidence>
<accession>A0A124G0H8</accession>
<sequence length="48" mass="5704">MKGEIVDDENKNIRILKSKIMIIKGSNQYFFFLIKNLPKDFKVFKTPI</sequence>
<evidence type="ECO:0000313" key="2">
    <source>
        <dbReference type="Proteomes" id="UP000053467"/>
    </source>
</evidence>
<proteinExistence type="predicted"/>
<dbReference type="EMBL" id="LGGX01000004">
    <property type="protein sequence ID" value="KUK87502.1"/>
    <property type="molecule type" value="Genomic_DNA"/>
</dbReference>
<organism evidence="1 2">
    <name type="scientific">candidate division TA06 bacterium 34_109</name>
    <dbReference type="NCBI Taxonomy" id="1635277"/>
    <lineage>
        <taxon>Bacteria</taxon>
        <taxon>Bacteria division TA06</taxon>
    </lineage>
</organism>
<comment type="caution">
    <text evidence="1">The sequence shown here is derived from an EMBL/GenBank/DDBJ whole genome shotgun (WGS) entry which is preliminary data.</text>
</comment>